<evidence type="ECO:0000259" key="12">
    <source>
        <dbReference type="Pfam" id="PF08033"/>
    </source>
</evidence>
<feature type="domain" description="Gelsolin-like" evidence="8">
    <location>
        <begin position="908"/>
        <end position="981"/>
    </location>
</feature>
<feature type="compositionally biased region" description="Low complexity" evidence="7">
    <location>
        <begin position="216"/>
        <end position="233"/>
    </location>
</feature>
<dbReference type="Gene3D" id="2.60.40.1670">
    <property type="entry name" value="beta-sandwich domain of Sec23/24"/>
    <property type="match status" value="1"/>
</dbReference>
<dbReference type="Gene3D" id="2.30.30.380">
    <property type="entry name" value="Zn-finger domain of Sec23/24"/>
    <property type="match status" value="1"/>
</dbReference>
<dbReference type="Gene3D" id="1.20.120.730">
    <property type="entry name" value="Sec23/Sec24 helical domain"/>
    <property type="match status" value="1"/>
</dbReference>
<dbReference type="Pfam" id="PF00626">
    <property type="entry name" value="Gelsolin"/>
    <property type="match status" value="1"/>
</dbReference>
<dbReference type="InterPro" id="IPR012990">
    <property type="entry name" value="Beta-sandwich_Sec23_24"/>
</dbReference>
<dbReference type="CDD" id="cd01479">
    <property type="entry name" value="Sec24-like"/>
    <property type="match status" value="1"/>
</dbReference>
<dbReference type="SUPFAM" id="SSF82754">
    <property type="entry name" value="C-terminal, gelsolin-like domain of Sec23/24"/>
    <property type="match status" value="1"/>
</dbReference>
<feature type="compositionally biased region" description="Polar residues" evidence="7">
    <location>
        <begin position="84"/>
        <end position="106"/>
    </location>
</feature>
<evidence type="ECO:0000259" key="11">
    <source>
        <dbReference type="Pfam" id="PF04815"/>
    </source>
</evidence>
<dbReference type="InterPro" id="IPR006895">
    <property type="entry name" value="Znf_Sec23_Sec24"/>
</dbReference>
<dbReference type="InterPro" id="IPR036175">
    <property type="entry name" value="Sec23/24_helical_dom_sf"/>
</dbReference>
<organism evidence="13 14">
    <name type="scientific">Ooceraea biroi</name>
    <name type="common">Clonal raider ant</name>
    <name type="synonym">Cerapachys biroi</name>
    <dbReference type="NCBI Taxonomy" id="2015173"/>
    <lineage>
        <taxon>Eukaryota</taxon>
        <taxon>Metazoa</taxon>
        <taxon>Ecdysozoa</taxon>
        <taxon>Arthropoda</taxon>
        <taxon>Hexapoda</taxon>
        <taxon>Insecta</taxon>
        <taxon>Pterygota</taxon>
        <taxon>Neoptera</taxon>
        <taxon>Endopterygota</taxon>
        <taxon>Hymenoptera</taxon>
        <taxon>Apocrita</taxon>
        <taxon>Aculeata</taxon>
        <taxon>Formicoidea</taxon>
        <taxon>Formicidae</taxon>
        <taxon>Dorylinae</taxon>
        <taxon>Ooceraea</taxon>
    </lineage>
</organism>
<evidence type="ECO:0000313" key="13">
    <source>
        <dbReference type="EMBL" id="EZA57391.1"/>
    </source>
</evidence>
<feature type="domain" description="Sec23/Sec24 beta-sandwich" evidence="12">
    <location>
        <begin position="693"/>
        <end position="777"/>
    </location>
</feature>
<evidence type="ECO:0000256" key="4">
    <source>
        <dbReference type="ARBA" id="ARBA00022448"/>
    </source>
</evidence>
<feature type="compositionally biased region" description="Polar residues" evidence="7">
    <location>
        <begin position="20"/>
        <end position="73"/>
    </location>
</feature>
<dbReference type="EMBL" id="KK107148">
    <property type="protein sequence ID" value="EZA57391.1"/>
    <property type="molecule type" value="Genomic_DNA"/>
</dbReference>
<evidence type="ECO:0000313" key="14">
    <source>
        <dbReference type="Proteomes" id="UP000053097"/>
    </source>
</evidence>
<dbReference type="PANTHER" id="PTHR13803">
    <property type="entry name" value="SEC24-RELATED PROTEIN"/>
    <property type="match status" value="1"/>
</dbReference>
<comment type="subcellular location">
    <subcellularLocation>
        <location evidence="1">Cytoplasmic vesicle</location>
        <location evidence="1">COPII-coated vesicle membrane</location>
        <topology evidence="1">Peripheral membrane protein</topology>
        <orientation evidence="1">Cytoplasmic side</orientation>
    </subcellularLocation>
    <subcellularLocation>
        <location evidence="2">Endoplasmic reticulum membrane</location>
        <topology evidence="2">Peripheral membrane protein</topology>
        <orientation evidence="2">Cytoplasmic side</orientation>
    </subcellularLocation>
</comment>
<keyword evidence="4" id="KW-0813">Transport</keyword>
<gene>
    <name evidence="13" type="ORF">X777_02399</name>
</gene>
<keyword evidence="14" id="KW-1185">Reference proteome</keyword>
<dbReference type="Pfam" id="PF04815">
    <property type="entry name" value="Sec23_helical"/>
    <property type="match status" value="1"/>
</dbReference>
<evidence type="ECO:0000259" key="8">
    <source>
        <dbReference type="Pfam" id="PF00626"/>
    </source>
</evidence>
<dbReference type="SUPFAM" id="SSF81995">
    <property type="entry name" value="beta-sandwich domain of Sec23/24"/>
    <property type="match status" value="1"/>
</dbReference>
<dbReference type="Pfam" id="PF04810">
    <property type="entry name" value="zf-Sec23_Sec24"/>
    <property type="match status" value="1"/>
</dbReference>
<dbReference type="Proteomes" id="UP000053097">
    <property type="component" value="Unassembled WGS sequence"/>
</dbReference>
<proteinExistence type="inferred from homology"/>
<feature type="domain" description="Zinc finger Sec23/Sec24-type" evidence="9">
    <location>
        <begin position="367"/>
        <end position="405"/>
    </location>
</feature>
<keyword evidence="6" id="KW-0968">Cytoplasmic vesicle</keyword>
<comment type="similarity">
    <text evidence="3">Belongs to the SEC23/SEC24 family. SEC24 subfamily.</text>
</comment>
<accession>A0A026WNZ1</accession>
<dbReference type="Pfam" id="PF08033">
    <property type="entry name" value="Sec23_BS"/>
    <property type="match status" value="1"/>
</dbReference>
<dbReference type="PANTHER" id="PTHR13803:SF4">
    <property type="entry name" value="SECRETORY 24CD, ISOFORM C"/>
    <property type="match status" value="1"/>
</dbReference>
<dbReference type="InterPro" id="IPR036174">
    <property type="entry name" value="Znf_Sec23_Sec24_sf"/>
</dbReference>
<feature type="region of interest" description="Disordered" evidence="7">
    <location>
        <begin position="1"/>
        <end position="153"/>
    </location>
</feature>
<name>A0A026WNZ1_OOCBI</name>
<evidence type="ECO:0000256" key="7">
    <source>
        <dbReference type="SAM" id="MobiDB-lite"/>
    </source>
</evidence>
<dbReference type="Gene3D" id="3.40.20.10">
    <property type="entry name" value="Severin"/>
    <property type="match status" value="1"/>
</dbReference>
<evidence type="ECO:0000256" key="5">
    <source>
        <dbReference type="ARBA" id="ARBA00022927"/>
    </source>
</evidence>
<dbReference type="InterPro" id="IPR029006">
    <property type="entry name" value="ADF-H/Gelsolin-like_dom_sf"/>
</dbReference>
<dbReference type="AlphaFoldDB" id="A0A026WNZ1"/>
<dbReference type="InterPro" id="IPR036180">
    <property type="entry name" value="Gelsolin-like_dom_sf"/>
</dbReference>
<dbReference type="SUPFAM" id="SSF82919">
    <property type="entry name" value="Zn-finger domain of Sec23/24"/>
    <property type="match status" value="1"/>
</dbReference>
<dbReference type="GO" id="GO:0090110">
    <property type="term" value="P:COPII-coated vesicle cargo loading"/>
    <property type="evidence" value="ECO:0007669"/>
    <property type="project" value="TreeGrafter"/>
</dbReference>
<dbReference type="InterPro" id="IPR036465">
    <property type="entry name" value="vWFA_dom_sf"/>
</dbReference>
<dbReference type="InterPro" id="IPR006900">
    <property type="entry name" value="Sec23/24_helical_dom"/>
</dbReference>
<reference evidence="13 14" key="1">
    <citation type="journal article" date="2014" name="Curr. Biol.">
        <title>The genome of the clonal raider ant Cerapachys biroi.</title>
        <authorList>
            <person name="Oxley P.R."/>
            <person name="Ji L."/>
            <person name="Fetter-Pruneda I."/>
            <person name="McKenzie S.K."/>
            <person name="Li C."/>
            <person name="Hu H."/>
            <person name="Zhang G."/>
            <person name="Kronauer D.J."/>
        </authorList>
    </citation>
    <scope>NUCLEOTIDE SEQUENCE [LARGE SCALE GENOMIC DNA]</scope>
</reference>
<evidence type="ECO:0000259" key="9">
    <source>
        <dbReference type="Pfam" id="PF04810"/>
    </source>
</evidence>
<evidence type="ECO:0000256" key="6">
    <source>
        <dbReference type="ARBA" id="ARBA00023329"/>
    </source>
</evidence>
<keyword evidence="5" id="KW-0653">Protein transport</keyword>
<dbReference type="SUPFAM" id="SSF81811">
    <property type="entry name" value="Helical domain of Sec23/24"/>
    <property type="match status" value="1"/>
</dbReference>
<dbReference type="GO" id="GO:0030127">
    <property type="term" value="C:COPII vesicle coat"/>
    <property type="evidence" value="ECO:0007669"/>
    <property type="project" value="InterPro"/>
</dbReference>
<dbReference type="InterPro" id="IPR007123">
    <property type="entry name" value="Gelsolin-like_dom"/>
</dbReference>
<feature type="domain" description="Sec23/Sec24 trunk" evidence="10">
    <location>
        <begin position="444"/>
        <end position="685"/>
    </location>
</feature>
<dbReference type="STRING" id="2015173.A0A026WNZ1"/>
<dbReference type="SUPFAM" id="SSF53300">
    <property type="entry name" value="vWA-like"/>
    <property type="match status" value="1"/>
</dbReference>
<protein>
    <submittedName>
        <fullName evidence="13">Protein transport protein Sec24C</fullName>
    </submittedName>
</protein>
<dbReference type="InterPro" id="IPR006896">
    <property type="entry name" value="Sec23/24_trunk_dom"/>
</dbReference>
<dbReference type="GO" id="GO:0000149">
    <property type="term" value="F:SNARE binding"/>
    <property type="evidence" value="ECO:0007669"/>
    <property type="project" value="TreeGrafter"/>
</dbReference>
<dbReference type="GO" id="GO:0006886">
    <property type="term" value="P:intracellular protein transport"/>
    <property type="evidence" value="ECO:0007669"/>
    <property type="project" value="InterPro"/>
</dbReference>
<dbReference type="OMA" id="INPFMTF"/>
<dbReference type="GO" id="GO:0008270">
    <property type="term" value="F:zinc ion binding"/>
    <property type="evidence" value="ECO:0007669"/>
    <property type="project" value="InterPro"/>
</dbReference>
<feature type="region of interest" description="Disordered" evidence="7">
    <location>
        <begin position="167"/>
        <end position="265"/>
    </location>
</feature>
<evidence type="ECO:0000256" key="3">
    <source>
        <dbReference type="ARBA" id="ARBA00008334"/>
    </source>
</evidence>
<dbReference type="Pfam" id="PF04811">
    <property type="entry name" value="Sec23_trunk"/>
    <property type="match status" value="1"/>
</dbReference>
<sequence>MQHIQEIGRQHPYAAPVPQPMNTQQSFSRPPVMGQQNLPGTQMHSPLLPNQTMDHSQITSPLVSQGVPASQMSPRLPIDPHGQSHGQPTAGYQTQVINPPSTSLPQSGVGHYNSAPPLPSQTIASPGLPQYEPRQYPPPPLTTTGQPIASLPGPSLAQVRQKYLQTAPPMPGQTMPNAAGPNLPQAGQRQYGSAPPLPGQPLSSPSGLNRGPAGLPPNYQQPTYQQQPGYPNQMDMYNNQRSPYQGGATASPTGYQSGLQPQQARRLDPEQMPSPIQVMQDDQSTRGGVFTTNQRGLVPPLVTTNFVTQDQGNASPRYIRSTMYTVPITADIIKQTNVPFGLVISPMARTVPGECEPPIVDMGEIGPVRCIRCKAYMCPFMQFVDAGRRFQCMFCKATTEVPNEYFQHLDHTGQRLDRYERPELMLGTFEYIATKDYCRDNIFPKAPAIVFVIDVSYNTVKSGLVNLLCTKMKSVIKNLPVDAGQTKSNMKVGFITYNNTVHFYNVNPRLAQPQMLLVGDVHDMFMPLLDGFLCDIEESDAVIDSLMLQIPKMFADTRETETILAPAIQAGLEALKAYECSGKLLVFHSSLPIADAPGKLKNRDDRKVLGTDKEKTVLVPQNNFYNTLGQECVAAGCSVDLFIFNNSYVDVATVGQISRLTGGEIYKYTYFQADIDGERLISDVIDNISRPIAFDAVMRVRTSTGVRATDFHGHYFMSNTTDMELASVDCDKAVGVEVKHDDKLTEDEGVYIQVALLYTSCSGIRRLRIINLSLKTSSQMAELYRACDLDAIINFFSKQSVFKLLESNPKAVKDNLIARCANMLAIYRKHCATPSSAGQLILPECMKLLPLYINCLLKSDALAGGADMTIDDRSYVMQAVATMPISISVAYTYPRLFPLHDIDPQDTELPMMLRCSIDKFTDDGAYLLENSVHMFIWLGMALSPQWVQGVFGVPSVVQVDTDRTALPVLDAPLNNRIRNIIDRIRAERHHCMRLTIMRQREKLEMVLRHFLVEDRGNDGSPSYVDFLCHMHKEIRTLLSQ</sequence>
<evidence type="ECO:0000256" key="2">
    <source>
        <dbReference type="ARBA" id="ARBA00004397"/>
    </source>
</evidence>
<dbReference type="Gene3D" id="3.40.50.410">
    <property type="entry name" value="von Willebrand factor, type A domain"/>
    <property type="match status" value="1"/>
</dbReference>
<feature type="domain" description="Sec23/Sec24 helical" evidence="11">
    <location>
        <begin position="788"/>
        <end position="887"/>
    </location>
</feature>
<evidence type="ECO:0000259" key="10">
    <source>
        <dbReference type="Pfam" id="PF04811"/>
    </source>
</evidence>
<feature type="compositionally biased region" description="Polar residues" evidence="7">
    <location>
        <begin position="235"/>
        <end position="263"/>
    </location>
</feature>
<dbReference type="GO" id="GO:0070971">
    <property type="term" value="C:endoplasmic reticulum exit site"/>
    <property type="evidence" value="ECO:0007669"/>
    <property type="project" value="TreeGrafter"/>
</dbReference>
<dbReference type="GO" id="GO:0005789">
    <property type="term" value="C:endoplasmic reticulum membrane"/>
    <property type="evidence" value="ECO:0007669"/>
    <property type="project" value="UniProtKB-SubCell"/>
</dbReference>
<dbReference type="InterPro" id="IPR041742">
    <property type="entry name" value="Sec24-like_trunk_dom"/>
</dbReference>
<evidence type="ECO:0000256" key="1">
    <source>
        <dbReference type="ARBA" id="ARBA00004299"/>
    </source>
</evidence>
<dbReference type="InterPro" id="IPR050550">
    <property type="entry name" value="SEC23_SEC24_subfamily"/>
</dbReference>
<dbReference type="OrthoDB" id="49016at2759"/>
<dbReference type="FunFam" id="3.40.50.410:FF:000020">
    <property type="entry name" value="protein transport protein Sec24D isoform X1"/>
    <property type="match status" value="1"/>
</dbReference>